<proteinExistence type="predicted"/>
<feature type="domain" description="RsdA/BaiN/AoA(So)-like Rossmann fold-like" evidence="4">
    <location>
        <begin position="2"/>
        <end position="356"/>
    </location>
</feature>
<dbReference type="InterPro" id="IPR057661">
    <property type="entry name" value="RsdA/BaiN/AoA(So)_Rossmann"/>
</dbReference>
<keyword evidence="3" id="KW-0274">FAD</keyword>
<organism evidence="6">
    <name type="scientific">uncultured Elusimicrobia bacterium</name>
    <dbReference type="NCBI Taxonomy" id="699876"/>
    <lineage>
        <taxon>Bacteria</taxon>
        <taxon>Pseudomonadati</taxon>
        <taxon>Elusimicrobiota</taxon>
        <taxon>Elusimicrobia</taxon>
        <taxon>environmental samples</taxon>
    </lineage>
</organism>
<reference evidence="6" key="1">
    <citation type="journal article" date="2020" name="J. ISSAAS">
        <title>Lactobacilli and other gastrointestinal microbiota of Peromyscus leucopus, reservoir host for agents of Lyme disease and other zoonoses in North America.</title>
        <authorList>
            <person name="Milovic A."/>
            <person name="Bassam K."/>
            <person name="Shao H."/>
            <person name="Chatzistamou I."/>
            <person name="Tufts D.M."/>
            <person name="Diuk-Wasser M."/>
            <person name="Barbour A.G."/>
        </authorList>
    </citation>
    <scope>NUCLEOTIDE SEQUENCE</scope>
    <source>
        <strain evidence="6">LL30</strain>
    </source>
</reference>
<dbReference type="InterPro" id="IPR004792">
    <property type="entry name" value="BaiN-like"/>
</dbReference>
<dbReference type="EMBL" id="MN577571">
    <property type="protein sequence ID" value="QGT50605.1"/>
    <property type="molecule type" value="Genomic_DNA"/>
</dbReference>
<sequence>MLEANTKPALKVSVSGGGKCNFSNRSVSAADYLCPNKHFCKNALAAFKPQDFINLLDQERIPWEERPNGQLFAKRAQDIVRFLTMRAKQNNTQLALGVRALNIRRENTLFVTDTSAGPVRSQYVVLAAGGLSYPALGANGFGLKIAREFGLSESETRPALVGLTLPKEIRTRFAALAGNSVPARVWCGKKSFEGPVLFTHDGVSGPAVLNISLFCEAGETVCIDFLPGQNAADIFAAAKNSAKTFSGTLAEKGLPVKIAKTLLGELERDLANASRAQLEAAALAVNRFSFVPAGTAGLTKAEVTAGGIDVRELNPSTLEARRVPGLYIIGELVDVTGRLGGFNLQWAWSSGFAAAKALEKRF</sequence>
<comment type="cofactor">
    <cofactor evidence="1">
        <name>FAD</name>
        <dbReference type="ChEBI" id="CHEBI:57692"/>
    </cofactor>
</comment>
<evidence type="ECO:0008006" key="7">
    <source>
        <dbReference type="Google" id="ProtNLM"/>
    </source>
</evidence>
<evidence type="ECO:0000256" key="1">
    <source>
        <dbReference type="ARBA" id="ARBA00001974"/>
    </source>
</evidence>
<dbReference type="Gene3D" id="1.10.8.260">
    <property type="entry name" value="HI0933 insert domain-like"/>
    <property type="match status" value="1"/>
</dbReference>
<dbReference type="Gene3D" id="3.50.50.60">
    <property type="entry name" value="FAD/NAD(P)-binding domain"/>
    <property type="match status" value="1"/>
</dbReference>
<feature type="domain" description="RsdA/BaiN/AoA(So)-like insert" evidence="5">
    <location>
        <begin position="157"/>
        <end position="303"/>
    </location>
</feature>
<evidence type="ECO:0000259" key="4">
    <source>
        <dbReference type="Pfam" id="PF03486"/>
    </source>
</evidence>
<dbReference type="InterPro" id="IPR055178">
    <property type="entry name" value="RsdA/BaiN/AoA(So)-like_dom"/>
</dbReference>
<gene>
    <name evidence="6" type="ORF">Elusimicrob1349_0750</name>
</gene>
<dbReference type="Gene3D" id="2.40.30.10">
    <property type="entry name" value="Translation factors"/>
    <property type="match status" value="1"/>
</dbReference>
<dbReference type="AlphaFoldDB" id="A0A650F3T9"/>
<dbReference type="PANTHER" id="PTHR42887:SF2">
    <property type="entry name" value="OS12G0638800 PROTEIN"/>
    <property type="match status" value="1"/>
</dbReference>
<dbReference type="InterPro" id="IPR036188">
    <property type="entry name" value="FAD/NAD-bd_sf"/>
</dbReference>
<evidence type="ECO:0000313" key="6">
    <source>
        <dbReference type="EMBL" id="QGT50605.1"/>
    </source>
</evidence>
<dbReference type="Pfam" id="PF22780">
    <property type="entry name" value="HI0933_like_1st"/>
    <property type="match status" value="1"/>
</dbReference>
<dbReference type="PANTHER" id="PTHR42887">
    <property type="entry name" value="OS12G0638800 PROTEIN"/>
    <property type="match status" value="1"/>
</dbReference>
<dbReference type="Pfam" id="PF03486">
    <property type="entry name" value="HI0933_like"/>
    <property type="match status" value="1"/>
</dbReference>
<dbReference type="NCBIfam" id="TIGR00275">
    <property type="entry name" value="aminoacetone oxidase family FAD-binding enzyme"/>
    <property type="match status" value="1"/>
</dbReference>
<keyword evidence="2" id="KW-0285">Flavoprotein</keyword>
<evidence type="ECO:0000256" key="3">
    <source>
        <dbReference type="ARBA" id="ARBA00022827"/>
    </source>
</evidence>
<dbReference type="SUPFAM" id="SSF160996">
    <property type="entry name" value="HI0933 insert domain-like"/>
    <property type="match status" value="1"/>
</dbReference>
<dbReference type="InterPro" id="IPR023166">
    <property type="entry name" value="BaiN-like_dom_sf"/>
</dbReference>
<evidence type="ECO:0000256" key="2">
    <source>
        <dbReference type="ARBA" id="ARBA00022630"/>
    </source>
</evidence>
<protein>
    <recommendedName>
        <fullName evidence="7">Aminoacetone oxidase family FAD-binding enzyme</fullName>
    </recommendedName>
</protein>
<name>A0A650F3T9_9BACT</name>
<evidence type="ECO:0000259" key="5">
    <source>
        <dbReference type="Pfam" id="PF22780"/>
    </source>
</evidence>
<dbReference type="SUPFAM" id="SSF51905">
    <property type="entry name" value="FAD/NAD(P)-binding domain"/>
    <property type="match status" value="1"/>
</dbReference>
<accession>A0A650F3T9</accession>